<keyword evidence="2" id="KW-0378">Hydrolase</keyword>
<gene>
    <name evidence="2" type="ORF">CZ814_00786</name>
</gene>
<dbReference type="Gene3D" id="1.10.4060.10">
    <property type="entry name" value="BPP1347 like domain"/>
    <property type="match status" value="1"/>
</dbReference>
<reference evidence="2 3" key="1">
    <citation type="submission" date="2017-02" db="EMBL/GenBank/DDBJ databases">
        <authorList>
            <person name="Peterson S.W."/>
        </authorList>
    </citation>
    <scope>NUCLEOTIDE SEQUENCE [LARGE SCALE GENOMIC DNA]</scope>
    <source>
        <strain evidence="2 3">CECT 9189</strain>
    </source>
</reference>
<organism evidence="2 3">
    <name type="scientific">Photobacterium toruni</name>
    <dbReference type="NCBI Taxonomy" id="1935446"/>
    <lineage>
        <taxon>Bacteria</taxon>
        <taxon>Pseudomonadati</taxon>
        <taxon>Pseudomonadota</taxon>
        <taxon>Gammaproteobacteria</taxon>
        <taxon>Vibrionales</taxon>
        <taxon>Vibrionaceae</taxon>
        <taxon>Photobacterium</taxon>
    </lineage>
</organism>
<evidence type="ECO:0000259" key="1">
    <source>
        <dbReference type="Pfam" id="PF02190"/>
    </source>
</evidence>
<dbReference type="EMBL" id="FUWP01000002">
    <property type="protein sequence ID" value="SJZ88574.1"/>
    <property type="molecule type" value="Genomic_DNA"/>
</dbReference>
<proteinExistence type="predicted"/>
<dbReference type="AlphaFoldDB" id="A0A1T4PAM1"/>
<evidence type="ECO:0000313" key="3">
    <source>
        <dbReference type="Proteomes" id="UP000191116"/>
    </source>
</evidence>
<dbReference type="GO" id="GO:0008233">
    <property type="term" value="F:peptidase activity"/>
    <property type="evidence" value="ECO:0007669"/>
    <property type="project" value="UniProtKB-KW"/>
</dbReference>
<feature type="domain" description="Lon N-terminal" evidence="1">
    <location>
        <begin position="5"/>
        <end position="188"/>
    </location>
</feature>
<dbReference type="Pfam" id="PF02190">
    <property type="entry name" value="LON_substr_bdg"/>
    <property type="match status" value="1"/>
</dbReference>
<dbReference type="InterPro" id="IPR046336">
    <property type="entry name" value="Lon_prtase_N_sf"/>
</dbReference>
<evidence type="ECO:0000313" key="2">
    <source>
        <dbReference type="EMBL" id="SJZ88574.1"/>
    </source>
</evidence>
<name>A0A1T4PAM1_9GAMM</name>
<dbReference type="SUPFAM" id="SSF88697">
    <property type="entry name" value="PUA domain-like"/>
    <property type="match status" value="1"/>
</dbReference>
<dbReference type="InterPro" id="IPR003111">
    <property type="entry name" value="Lon_prtase_N"/>
</dbReference>
<dbReference type="GO" id="GO:0006508">
    <property type="term" value="P:proteolysis"/>
    <property type="evidence" value="ECO:0007669"/>
    <property type="project" value="UniProtKB-KW"/>
</dbReference>
<dbReference type="Gene3D" id="2.30.130.40">
    <property type="entry name" value="LON domain-like"/>
    <property type="match status" value="1"/>
</dbReference>
<dbReference type="RefSeq" id="WP_080173600.1">
    <property type="nucleotide sequence ID" value="NZ_AP024854.1"/>
</dbReference>
<dbReference type="InterPro" id="IPR015947">
    <property type="entry name" value="PUA-like_sf"/>
</dbReference>
<sequence>MNTIALLPHNEHLLPGGRLKLVISRICDMRMVTEAITHNQPFALGMIAKKSSPKTVTNIPAIATTVSIVDFHTFHSGLLEIVVEGINKISVSTLTMAHDKLLTATYKSRHNWPAIKINAESQLLADKLNLLFISMPELNQYYPRPSFQNATWVCQRWLEILPIDIKYKQSLIHYKTADMTINYLLQLLQYPYLINNLK</sequence>
<keyword evidence="2" id="KW-0645">Protease</keyword>
<dbReference type="OrthoDB" id="8558970at2"/>
<accession>A0A1T4PAM1</accession>
<dbReference type="Proteomes" id="UP000191116">
    <property type="component" value="Unassembled WGS sequence"/>
</dbReference>
<protein>
    <submittedName>
        <fullName evidence="2">ATP-dependent protease La (LON) domain protein</fullName>
    </submittedName>
</protein>